<evidence type="ECO:0000313" key="4">
    <source>
        <dbReference type="EMBL" id="KIU19582.1"/>
    </source>
</evidence>
<organism evidence="4 5">
    <name type="scientific">Weissella cibaria</name>
    <dbReference type="NCBI Taxonomy" id="137591"/>
    <lineage>
        <taxon>Bacteria</taxon>
        <taxon>Bacillati</taxon>
        <taxon>Bacillota</taxon>
        <taxon>Bacilli</taxon>
        <taxon>Lactobacillales</taxon>
        <taxon>Lactobacillaceae</taxon>
        <taxon>Weissella</taxon>
    </lineage>
</organism>
<dbReference type="STRING" id="137591.AO080_08865"/>
<feature type="domain" description="Glycosyltransferase 2-like" evidence="3">
    <location>
        <begin position="26"/>
        <end position="124"/>
    </location>
</feature>
<proteinExistence type="predicted"/>
<evidence type="ECO:0000313" key="5">
    <source>
        <dbReference type="Proteomes" id="UP000032287"/>
    </source>
</evidence>
<sequence length="319" mass="36085">MQNHVAPNDWEKVFTMSEFKGQPLLSIIVPVYNNAKTLPALMQQLRLVTAVEVIFIDDGSTDRSLDVIRHQLKLFEDGRLIVAQHGGAASARNQGIAVAKGMYLAFVDADDEVNGVMLNKIIKTHLIDQQLQIDLVLFVTNGQAHDMLLNATSRFQLMQVLLKLPVLTSYEGVGPEPFNKFYRTQLIRGANLMFNESLHMGEDMLFNVATCQKATDVRFVPAIYYQYLPTAQSTTRRLSFDIVANSQCFLEALRPIVPVALSDAKVADTVVMDSRRLCRQPGGWLNMPRLIQMTRQYQSDASSLPWRKRVLFWVLNKLL</sequence>
<evidence type="ECO:0000256" key="2">
    <source>
        <dbReference type="ARBA" id="ARBA00022679"/>
    </source>
</evidence>
<dbReference type="AlphaFoldDB" id="A0A0D1JTR5"/>
<dbReference type="SUPFAM" id="SSF53448">
    <property type="entry name" value="Nucleotide-diphospho-sugar transferases"/>
    <property type="match status" value="1"/>
</dbReference>
<dbReference type="PANTHER" id="PTHR22916">
    <property type="entry name" value="GLYCOSYLTRANSFERASE"/>
    <property type="match status" value="1"/>
</dbReference>
<accession>A0A0D1JTR5</accession>
<reference evidence="4" key="1">
    <citation type="journal article" date="2015" name="Microbiology (Mosc.)">
        <title>Genomics of the Weissella cibaria species with an examination of its metabolic traits.</title>
        <authorList>
            <person name="Lynch K.M."/>
            <person name="Lucid A."/>
            <person name="Arendt E.K."/>
            <person name="Sleator R.D."/>
            <person name="Lucey B."/>
            <person name="Coffey A."/>
        </authorList>
    </citation>
    <scope>NUCLEOTIDE SEQUENCE [LARGE SCALE GENOMIC DNA]</scope>
    <source>
        <strain evidence="4">MG1</strain>
    </source>
</reference>
<dbReference type="Proteomes" id="UP000032287">
    <property type="component" value="Unassembled WGS sequence"/>
</dbReference>
<keyword evidence="2 4" id="KW-0808">Transferase</keyword>
<dbReference type="CDD" id="cd00761">
    <property type="entry name" value="Glyco_tranf_GTA_type"/>
    <property type="match status" value="1"/>
</dbReference>
<dbReference type="eggNOG" id="COG1216">
    <property type="taxonomic scope" value="Bacteria"/>
</dbReference>
<dbReference type="PATRIC" id="fig|137591.25.peg.1570"/>
<keyword evidence="1 4" id="KW-0328">Glycosyltransferase</keyword>
<dbReference type="InterPro" id="IPR001173">
    <property type="entry name" value="Glyco_trans_2-like"/>
</dbReference>
<dbReference type="EMBL" id="JWHU01000034">
    <property type="protein sequence ID" value="KIU19582.1"/>
    <property type="molecule type" value="Genomic_DNA"/>
</dbReference>
<name>A0A0D1JTR5_9LACO</name>
<evidence type="ECO:0000256" key="1">
    <source>
        <dbReference type="ARBA" id="ARBA00022676"/>
    </source>
</evidence>
<dbReference type="EC" id="2.4.-.-" evidence="4"/>
<dbReference type="InterPro" id="IPR029044">
    <property type="entry name" value="Nucleotide-diphossugar_trans"/>
</dbReference>
<dbReference type="GO" id="GO:0016757">
    <property type="term" value="F:glycosyltransferase activity"/>
    <property type="evidence" value="ECO:0007669"/>
    <property type="project" value="UniProtKB-KW"/>
</dbReference>
<dbReference type="PANTHER" id="PTHR22916:SF51">
    <property type="entry name" value="GLYCOSYLTRANSFERASE EPSH-RELATED"/>
    <property type="match status" value="1"/>
</dbReference>
<comment type="caution">
    <text evidence="4">The sequence shown here is derived from an EMBL/GenBank/DDBJ whole genome shotgun (WGS) entry which is preliminary data.</text>
</comment>
<gene>
    <name evidence="4" type="primary">epsJ_3</name>
    <name evidence="4" type="ORF">QX99_01598</name>
</gene>
<dbReference type="Pfam" id="PF00535">
    <property type="entry name" value="Glycos_transf_2"/>
    <property type="match status" value="1"/>
</dbReference>
<dbReference type="OrthoDB" id="396512at2"/>
<dbReference type="Gene3D" id="3.90.550.10">
    <property type="entry name" value="Spore Coat Polysaccharide Biosynthesis Protein SpsA, Chain A"/>
    <property type="match status" value="1"/>
</dbReference>
<protein>
    <submittedName>
        <fullName evidence="4">EpsJ_3 protein</fullName>
        <ecNumber evidence="4">2.4.-.-</ecNumber>
    </submittedName>
</protein>
<evidence type="ECO:0000259" key="3">
    <source>
        <dbReference type="Pfam" id="PF00535"/>
    </source>
</evidence>
<keyword evidence="5" id="KW-1185">Reference proteome</keyword>